<reference evidence="2" key="1">
    <citation type="submission" date="2018-11" db="EMBL/GenBank/DDBJ databases">
        <authorList>
            <person name="Grassa J C."/>
        </authorList>
    </citation>
    <scope>NUCLEOTIDE SEQUENCE [LARGE SCALE GENOMIC DNA]</scope>
</reference>
<dbReference type="Gramene" id="evm.model.05.20">
    <property type="protein sequence ID" value="cds.evm.model.05.20"/>
    <property type="gene ID" value="evm.TU.05.20"/>
</dbReference>
<dbReference type="EMBL" id="UZAU01000409">
    <property type="status" value="NOT_ANNOTATED_CDS"/>
    <property type="molecule type" value="Genomic_DNA"/>
</dbReference>
<dbReference type="Proteomes" id="UP000596661">
    <property type="component" value="Chromosome 5"/>
</dbReference>
<proteinExistence type="predicted"/>
<evidence type="ECO:0000313" key="3">
    <source>
        <dbReference type="Proteomes" id="UP000596661"/>
    </source>
</evidence>
<reference evidence="2" key="2">
    <citation type="submission" date="2021-03" db="UniProtKB">
        <authorList>
            <consortium name="EnsemblPlants"/>
        </authorList>
    </citation>
    <scope>IDENTIFICATION</scope>
</reference>
<dbReference type="EnsemblPlants" id="evm.model.05.20">
    <property type="protein sequence ID" value="cds.evm.model.05.20"/>
    <property type="gene ID" value="evm.TU.05.20"/>
</dbReference>
<evidence type="ECO:0000313" key="2">
    <source>
        <dbReference type="EnsemblPlants" id="cds.evm.model.05.20"/>
    </source>
</evidence>
<name>A0A803PNT7_CANSA</name>
<feature type="compositionally biased region" description="Polar residues" evidence="1">
    <location>
        <begin position="203"/>
        <end position="215"/>
    </location>
</feature>
<keyword evidence="3" id="KW-1185">Reference proteome</keyword>
<evidence type="ECO:0000256" key="1">
    <source>
        <dbReference type="SAM" id="MobiDB-lite"/>
    </source>
</evidence>
<protein>
    <submittedName>
        <fullName evidence="2">Uncharacterized protein</fullName>
    </submittedName>
</protein>
<organism evidence="2 3">
    <name type="scientific">Cannabis sativa</name>
    <name type="common">Hemp</name>
    <name type="synonym">Marijuana</name>
    <dbReference type="NCBI Taxonomy" id="3483"/>
    <lineage>
        <taxon>Eukaryota</taxon>
        <taxon>Viridiplantae</taxon>
        <taxon>Streptophyta</taxon>
        <taxon>Embryophyta</taxon>
        <taxon>Tracheophyta</taxon>
        <taxon>Spermatophyta</taxon>
        <taxon>Magnoliopsida</taxon>
        <taxon>eudicotyledons</taxon>
        <taxon>Gunneridae</taxon>
        <taxon>Pentapetalae</taxon>
        <taxon>rosids</taxon>
        <taxon>fabids</taxon>
        <taxon>Rosales</taxon>
        <taxon>Cannabaceae</taxon>
        <taxon>Cannabis</taxon>
    </lineage>
</organism>
<sequence>MDSAMQKMKKPMNLTEDEEGVFDLTDLIPSRHQDASDLVLYAKVLTGKKGFDIATSIEVSIPAVTNTAMSSGITINGSKSMHTASTLASKPGVTTAQQNCNLLQFSAAMSQAQSQPNSKDNVADLSRVFTPLAAMDVSSNFFATYPPTNATVQASSPFKEKRVELRSKHHLLLQNGSKIRYPFFRHRRRRLFFVLLYRSPLSRTPSDPVQFSPDTASPPEASHLDLTFSHDSLRRSPSDLLYGGLGHRVRRHCGAPRDRIDPGQSHRGSPTRGVPPWASERAVHNRGFVFGFYVCAGWSGDCVHGSLPRSQSSEEREGLVCLSRDLLTRHCLYHEYALYSHQNSCLS</sequence>
<feature type="region of interest" description="Disordered" evidence="1">
    <location>
        <begin position="253"/>
        <end position="276"/>
    </location>
</feature>
<accession>A0A803PNT7</accession>
<dbReference type="AlphaFoldDB" id="A0A803PNT7"/>
<feature type="region of interest" description="Disordered" evidence="1">
    <location>
        <begin position="203"/>
        <end position="222"/>
    </location>
</feature>